<dbReference type="PANTHER" id="PTHR10196:SF69">
    <property type="entry name" value="GLYCEROL KINASE"/>
    <property type="match status" value="1"/>
</dbReference>
<dbReference type="InParanoid" id="A0A540VGJ0"/>
<evidence type="ECO:0000313" key="10">
    <source>
        <dbReference type="EMBL" id="TQE95876.1"/>
    </source>
</evidence>
<evidence type="ECO:0000256" key="2">
    <source>
        <dbReference type="ARBA" id="ARBA00022679"/>
    </source>
</evidence>
<dbReference type="CDD" id="cd07769">
    <property type="entry name" value="ASKHA_NBD_FGGY_GK"/>
    <property type="match status" value="1"/>
</dbReference>
<evidence type="ECO:0000256" key="3">
    <source>
        <dbReference type="ARBA" id="ARBA00022741"/>
    </source>
</evidence>
<dbReference type="PIRSF" id="PIRSF000538">
    <property type="entry name" value="GlpK"/>
    <property type="match status" value="1"/>
</dbReference>
<keyword evidence="5" id="KW-0067">ATP-binding</keyword>
<sequence length="496" mass="53607">MKQTNGEILAIDQGTTNTKVLRVNPQGEIVGRASCPLEVTYPRPGWVEQDPQALWQSVCDAMERCLADGDPSRLTAIAITNQRESVVLWERASGKALGPCVVWQCRRTAPFCQTLRERGLEPLLHEKTGLTIDPLFSASKMHWLLDQIPNGYQRGAAGELCLGTVDSWLLWNLTGGKVHACDMSNASRTQLLNLHTRRWDEELLELFEIPAAALPQVLPSSAIYGESAPAGPLPGGIPIAAMIGDSHAALFGHTCFRPGAIKATYGTGSSLMMPVDRPLLSASGLSTTVAWAMADQATYALEGNIPVTGAAVQWLGQFLGLDDPAAGVARLASQVDGSDGVYFVPAFVGLGAPHWHEEARGLITGLTRGSSAAQLARATLESIAYQIRDVFDAMEREVGRELPCLLADGGASQNQLLMQFQADIIGRPVLRSTSPDLSALGTAYLAGLTTGIWRSPREIGELPRHYDVFAPQMTAERREELYAGWRRAVARTIYTP</sequence>
<keyword evidence="2 7" id="KW-0808">Transferase</keyword>
<name>A0A540VGJ0_9CHLR</name>
<gene>
    <name evidence="10" type="ORF">FKZ61_10605</name>
</gene>
<dbReference type="Pfam" id="PF02782">
    <property type="entry name" value="FGGY_C"/>
    <property type="match status" value="1"/>
</dbReference>
<dbReference type="InterPro" id="IPR000577">
    <property type="entry name" value="Carb_kinase_FGGY"/>
</dbReference>
<dbReference type="EMBL" id="VIGC01000011">
    <property type="protein sequence ID" value="TQE95876.1"/>
    <property type="molecule type" value="Genomic_DNA"/>
</dbReference>
<protein>
    <recommendedName>
        <fullName evidence="6">ATP:glycerol 3-phosphotransferase</fullName>
    </recommendedName>
</protein>
<dbReference type="RefSeq" id="WP_141610099.1">
    <property type="nucleotide sequence ID" value="NZ_VIGC02000011.1"/>
</dbReference>
<dbReference type="NCBIfam" id="NF000756">
    <property type="entry name" value="PRK00047.1"/>
    <property type="match status" value="1"/>
</dbReference>
<dbReference type="InterPro" id="IPR018483">
    <property type="entry name" value="Carb_kinase_FGGY_CS"/>
</dbReference>
<dbReference type="GO" id="GO:0005524">
    <property type="term" value="F:ATP binding"/>
    <property type="evidence" value="ECO:0007669"/>
    <property type="project" value="UniProtKB-KW"/>
</dbReference>
<keyword evidence="11" id="KW-1185">Reference proteome</keyword>
<dbReference type="InterPro" id="IPR018485">
    <property type="entry name" value="FGGY_C"/>
</dbReference>
<dbReference type="Pfam" id="PF00370">
    <property type="entry name" value="FGGY_N"/>
    <property type="match status" value="1"/>
</dbReference>
<dbReference type="SUPFAM" id="SSF53067">
    <property type="entry name" value="Actin-like ATPase domain"/>
    <property type="match status" value="2"/>
</dbReference>
<dbReference type="PANTHER" id="PTHR10196">
    <property type="entry name" value="SUGAR KINASE"/>
    <property type="match status" value="1"/>
</dbReference>
<keyword evidence="4 7" id="KW-0418">Kinase</keyword>
<dbReference type="InterPro" id="IPR043129">
    <property type="entry name" value="ATPase_NBD"/>
</dbReference>
<comment type="caution">
    <text evidence="10">The sequence shown here is derived from an EMBL/GenBank/DDBJ whole genome shotgun (WGS) entry which is preliminary data.</text>
</comment>
<evidence type="ECO:0000256" key="6">
    <source>
        <dbReference type="ARBA" id="ARBA00043149"/>
    </source>
</evidence>
<keyword evidence="3" id="KW-0547">Nucleotide-binding</keyword>
<evidence type="ECO:0000313" key="11">
    <source>
        <dbReference type="Proteomes" id="UP000317371"/>
    </source>
</evidence>
<evidence type="ECO:0000256" key="7">
    <source>
        <dbReference type="RuleBase" id="RU003733"/>
    </source>
</evidence>
<evidence type="ECO:0000256" key="1">
    <source>
        <dbReference type="ARBA" id="ARBA00009156"/>
    </source>
</evidence>
<feature type="domain" description="Carbohydrate kinase FGGY C-terminal" evidence="9">
    <location>
        <begin position="262"/>
        <end position="448"/>
    </location>
</feature>
<dbReference type="GO" id="GO:0019563">
    <property type="term" value="P:glycerol catabolic process"/>
    <property type="evidence" value="ECO:0007669"/>
    <property type="project" value="TreeGrafter"/>
</dbReference>
<dbReference type="Gene3D" id="3.30.420.40">
    <property type="match status" value="2"/>
</dbReference>
<accession>A0A540VGJ0</accession>
<comment type="similarity">
    <text evidence="1 7">Belongs to the FGGY kinase family.</text>
</comment>
<dbReference type="PROSITE" id="PS00445">
    <property type="entry name" value="FGGY_KINASES_2"/>
    <property type="match status" value="1"/>
</dbReference>
<dbReference type="InterPro" id="IPR018484">
    <property type="entry name" value="FGGY_N"/>
</dbReference>
<evidence type="ECO:0000256" key="4">
    <source>
        <dbReference type="ARBA" id="ARBA00022777"/>
    </source>
</evidence>
<proteinExistence type="inferred from homology"/>
<feature type="domain" description="Carbohydrate kinase FGGY N-terminal" evidence="8">
    <location>
        <begin position="8"/>
        <end position="252"/>
    </location>
</feature>
<evidence type="ECO:0000259" key="8">
    <source>
        <dbReference type="Pfam" id="PF00370"/>
    </source>
</evidence>
<reference evidence="10 11" key="1">
    <citation type="submission" date="2019-06" db="EMBL/GenBank/DDBJ databases">
        <title>Genome sequence of Litorilinea aerophila BAA-2444.</title>
        <authorList>
            <person name="Maclea K.S."/>
            <person name="Maurais E.G."/>
            <person name="Iannazzi L.C."/>
        </authorList>
    </citation>
    <scope>NUCLEOTIDE SEQUENCE [LARGE SCALE GENOMIC DNA]</scope>
    <source>
        <strain evidence="10 11">ATCC BAA-2444</strain>
    </source>
</reference>
<dbReference type="GO" id="GO:0004370">
    <property type="term" value="F:glycerol kinase activity"/>
    <property type="evidence" value="ECO:0007669"/>
    <property type="project" value="TreeGrafter"/>
</dbReference>
<evidence type="ECO:0000256" key="5">
    <source>
        <dbReference type="ARBA" id="ARBA00022840"/>
    </source>
</evidence>
<evidence type="ECO:0000259" key="9">
    <source>
        <dbReference type="Pfam" id="PF02782"/>
    </source>
</evidence>
<dbReference type="OrthoDB" id="9805576at2"/>
<dbReference type="GO" id="GO:0005829">
    <property type="term" value="C:cytosol"/>
    <property type="evidence" value="ECO:0007669"/>
    <property type="project" value="TreeGrafter"/>
</dbReference>
<organism evidence="10 11">
    <name type="scientific">Litorilinea aerophila</name>
    <dbReference type="NCBI Taxonomy" id="1204385"/>
    <lineage>
        <taxon>Bacteria</taxon>
        <taxon>Bacillati</taxon>
        <taxon>Chloroflexota</taxon>
        <taxon>Caldilineae</taxon>
        <taxon>Caldilineales</taxon>
        <taxon>Caldilineaceae</taxon>
        <taxon>Litorilinea</taxon>
    </lineage>
</organism>
<dbReference type="Proteomes" id="UP000317371">
    <property type="component" value="Unassembled WGS sequence"/>
</dbReference>
<dbReference type="AlphaFoldDB" id="A0A540VGJ0"/>